<feature type="domain" description="TrwC relaxase" evidence="4">
    <location>
        <begin position="9"/>
        <end position="407"/>
    </location>
</feature>
<feature type="region of interest" description="Disordered" evidence="3">
    <location>
        <begin position="1119"/>
        <end position="1181"/>
    </location>
</feature>
<dbReference type="InterPro" id="IPR014862">
    <property type="entry name" value="TrwC"/>
</dbReference>
<evidence type="ECO:0000313" key="5">
    <source>
        <dbReference type="EMBL" id="SSA47307.1"/>
    </source>
</evidence>
<keyword evidence="1" id="KW-0547">Nucleotide-binding</keyword>
<dbReference type="SUPFAM" id="SSF52540">
    <property type="entry name" value="P-loop containing nucleoside triphosphate hydrolases"/>
    <property type="match status" value="2"/>
</dbReference>
<dbReference type="Gene3D" id="2.30.30.940">
    <property type="match status" value="1"/>
</dbReference>
<keyword evidence="6" id="KW-1185">Reference proteome</keyword>
<dbReference type="AlphaFoldDB" id="A0A2Y9AXQ4"/>
<dbReference type="NCBIfam" id="NF041492">
    <property type="entry name" value="MobF"/>
    <property type="match status" value="1"/>
</dbReference>
<evidence type="ECO:0000313" key="6">
    <source>
        <dbReference type="Proteomes" id="UP000250222"/>
    </source>
</evidence>
<reference evidence="5 6" key="1">
    <citation type="submission" date="2016-10" db="EMBL/GenBank/DDBJ databases">
        <authorList>
            <person name="Cai Z."/>
        </authorList>
    </citation>
    <scope>NUCLEOTIDE SEQUENCE [LARGE SCALE GENOMIC DNA]</scope>
    <source>
        <strain evidence="5 6">CGMCC 1.10826</strain>
    </source>
</reference>
<dbReference type="PANTHER" id="PTHR43788:SF6">
    <property type="entry name" value="DNA HELICASE B"/>
    <property type="match status" value="1"/>
</dbReference>
<dbReference type="CDD" id="cd18809">
    <property type="entry name" value="SF1_C_RecD"/>
    <property type="match status" value="1"/>
</dbReference>
<gene>
    <name evidence="5" type="ORF">SAMN05216184_1263</name>
</gene>
<dbReference type="InterPro" id="IPR050534">
    <property type="entry name" value="Coronavir_polyprotein_1ab"/>
</dbReference>
<dbReference type="EMBL" id="UETB01000026">
    <property type="protein sequence ID" value="SSA47307.1"/>
    <property type="molecule type" value="Genomic_DNA"/>
</dbReference>
<dbReference type="RefSeq" id="WP_181424715.1">
    <property type="nucleotide sequence ID" value="NZ_QKLZ01000026.1"/>
</dbReference>
<dbReference type="Gene3D" id="3.40.50.300">
    <property type="entry name" value="P-loop containing nucleotide triphosphate hydrolases"/>
    <property type="match status" value="2"/>
</dbReference>
<dbReference type="GO" id="GO:0003678">
    <property type="term" value="F:DNA helicase activity"/>
    <property type="evidence" value="ECO:0007669"/>
    <property type="project" value="UniProtKB-ARBA"/>
</dbReference>
<accession>A0A2Y9AXQ4</accession>
<dbReference type="Pfam" id="PF08751">
    <property type="entry name" value="TrwC"/>
    <property type="match status" value="1"/>
</dbReference>
<proteinExistence type="predicted"/>
<organism evidence="5 6">
    <name type="scientific">Georgenia satyanarayanai</name>
    <dbReference type="NCBI Taxonomy" id="860221"/>
    <lineage>
        <taxon>Bacteria</taxon>
        <taxon>Bacillati</taxon>
        <taxon>Actinomycetota</taxon>
        <taxon>Actinomycetes</taxon>
        <taxon>Micrococcales</taxon>
        <taxon>Bogoriellaceae</taxon>
        <taxon>Georgenia</taxon>
    </lineage>
</organism>
<dbReference type="GO" id="GO:0005524">
    <property type="term" value="F:ATP binding"/>
    <property type="evidence" value="ECO:0007669"/>
    <property type="project" value="UniProtKB-KW"/>
</dbReference>
<protein>
    <submittedName>
        <fullName evidence="5">Conjugative relaxase domain-containing protein, TrwC/TraI family</fullName>
    </submittedName>
</protein>
<evidence type="ECO:0000256" key="1">
    <source>
        <dbReference type="ARBA" id="ARBA00022741"/>
    </source>
</evidence>
<dbReference type="PANTHER" id="PTHR43788">
    <property type="entry name" value="DNA2/NAM7 HELICASE FAMILY MEMBER"/>
    <property type="match status" value="1"/>
</dbReference>
<dbReference type="Pfam" id="PF13604">
    <property type="entry name" value="AAA_30"/>
    <property type="match status" value="1"/>
</dbReference>
<dbReference type="SUPFAM" id="SSF55464">
    <property type="entry name" value="Origin of replication-binding domain, RBD-like"/>
    <property type="match status" value="1"/>
</dbReference>
<dbReference type="InterPro" id="IPR027417">
    <property type="entry name" value="P-loop_NTPase"/>
</dbReference>
<sequence length="1181" mass="127604">MMTVHVLHAGDGYTYLTRQVATGDQQRAAGESLADYYAHEGNPPGRWVGTGMAGVDVTGRVSEAQMRALFGEGLHPDADRIISEAMARGANPELAVEVARLGRRFPRFAAVESDQEWRSAITAAYTQFKVDHDRPPQAGVERDLIRWQVAGELLSERLGRESRDEERSTFLAAQGKQQRQPVAGYDLVFTPVKSVSTLWALGGQDVRREVAAAHEAAWQGAFAWVEQEAGVTRVGKGGAAQVDARGLMAAAFDHADSRTGDPNLHTHVAVSNKVQGTDGRWRALDARVLHALGVAASERYNTLVEDELRRRLGVEFVEESRGPGKQPVREVAGIDKRVREVFSSRRAAIEDTYDELLAQYRSEHGHEPPKRIQLRLAQQATLETREGKEKGVTLTERRQQWRTSAAAVLGGQEAVDAMVAAAVPGRGGVGESEGEQVDVDQLAAQVVREVETKRATWGPWHLMAEAMRQVRRHPAGGDVAGLAERVAHRAQALSIRLDPPELNPVPAPLRRADGESVYTVHGARSYTSRAVLDAEADLVQAALRTGGLRVDDRHLEDAVAAVEARTGRTLDEGQRTLAAHFAGSGRELAAGIGPAGAGKTTAMAAFARAVEKAGGRVLALAPSAAAAAVLGEELGVSGETLHKLIDAHRRGQIPESLRVDARTVLLVDEAGMAGTPQLAAVLALAREYGASVRLLGDPQQLAAVEAGGVLRLIDERVGAAHLREVHRFTDPAEAAASLQLRDGDRGGAQFYLERGRVRGGTREAMLEEVYAAWRDDVETGKDSVMVAGSNDDALALSTQARRDLVAAGRGEPGGVQLADGSQAGRGDRIVTRRNERRLATAAGRDFVKNGDVWTVLARAEDGRLRVRHARHGGTLTLPAEYVAEHVQLAYAATVHRVQGMTVDTSHALIDAEASDRQALYTAVTRGRENNRVYLVTETSVGADGHDETKPADSPADALRRIIGRDGAAVSATSAQEQAWQDAHSLARLVPEVEDAVDRYRIGAGPEPVSWWRAPTAGAGDPLPEVDSQVEPWTQRHVELIEQRLDYLTDQVADGHAPWARDLPRPVAPESVEEWLTAARVVAGYRDRWSITTTDPLGPHLEEGAEGNDYRAAGAALATMGATSDDQRVPVSAPEREHGRELTPAERLAQAREKLSRRQQQDRQRRQEPPTRGAPSRGGPQL</sequence>
<evidence type="ECO:0000259" key="4">
    <source>
        <dbReference type="Pfam" id="PF08751"/>
    </source>
</evidence>
<dbReference type="Proteomes" id="UP000250222">
    <property type="component" value="Unassembled WGS sequence"/>
</dbReference>
<evidence type="ECO:0000256" key="3">
    <source>
        <dbReference type="SAM" id="MobiDB-lite"/>
    </source>
</evidence>
<keyword evidence="2" id="KW-0067">ATP-binding</keyword>
<name>A0A2Y9AXQ4_9MICO</name>
<evidence type="ECO:0000256" key="2">
    <source>
        <dbReference type="ARBA" id="ARBA00022840"/>
    </source>
</evidence>
<feature type="compositionally biased region" description="Basic and acidic residues" evidence="3">
    <location>
        <begin position="1133"/>
        <end position="1168"/>
    </location>
</feature>